<dbReference type="SUPFAM" id="SSF52540">
    <property type="entry name" value="P-loop containing nucleoside triphosphate hydrolases"/>
    <property type="match status" value="1"/>
</dbReference>
<evidence type="ECO:0000256" key="6">
    <source>
        <dbReference type="ARBA" id="ARBA00022833"/>
    </source>
</evidence>
<keyword evidence="5" id="KW-0378">Hydrolase</keyword>
<organism evidence="9">
    <name type="scientific">viral metagenome</name>
    <dbReference type="NCBI Taxonomy" id="1070528"/>
    <lineage>
        <taxon>unclassified sequences</taxon>
        <taxon>metagenomes</taxon>
        <taxon>organismal metagenomes</taxon>
    </lineage>
</organism>
<dbReference type="FunFam" id="3.40.50.300:FF:002568">
    <property type="entry name" value="Cell division protein (FtsH)"/>
    <property type="match status" value="1"/>
</dbReference>
<dbReference type="PROSITE" id="PS00674">
    <property type="entry name" value="AAA"/>
    <property type="match status" value="1"/>
</dbReference>
<name>A0A6C0AS07_9ZZZZ</name>
<keyword evidence="7" id="KW-0482">Metalloprotease</keyword>
<proteinExistence type="inferred from homology"/>
<comment type="similarity">
    <text evidence="2">In the C-terminal section; belongs to the peptidase M41 family.</text>
</comment>
<dbReference type="GO" id="GO:0004222">
    <property type="term" value="F:metalloendopeptidase activity"/>
    <property type="evidence" value="ECO:0007669"/>
    <property type="project" value="InterPro"/>
</dbReference>
<keyword evidence="6" id="KW-0862">Zinc</keyword>
<dbReference type="InterPro" id="IPR041569">
    <property type="entry name" value="AAA_lid_3"/>
</dbReference>
<protein>
    <recommendedName>
        <fullName evidence="8">AAA+ ATPase domain-containing protein</fullName>
    </recommendedName>
</protein>
<dbReference type="InterPro" id="IPR000642">
    <property type="entry name" value="Peptidase_M41"/>
</dbReference>
<evidence type="ECO:0000256" key="5">
    <source>
        <dbReference type="ARBA" id="ARBA00022801"/>
    </source>
</evidence>
<dbReference type="Pfam" id="PF00004">
    <property type="entry name" value="AAA"/>
    <property type="match status" value="1"/>
</dbReference>
<accession>A0A6C0AS07</accession>
<dbReference type="SMART" id="SM00382">
    <property type="entry name" value="AAA"/>
    <property type="match status" value="1"/>
</dbReference>
<keyword evidence="4" id="KW-0479">Metal-binding</keyword>
<dbReference type="InterPro" id="IPR027417">
    <property type="entry name" value="P-loop_NTPase"/>
</dbReference>
<evidence type="ECO:0000256" key="7">
    <source>
        <dbReference type="ARBA" id="ARBA00023049"/>
    </source>
</evidence>
<dbReference type="Pfam" id="PF01434">
    <property type="entry name" value="Peptidase_M41"/>
    <property type="match status" value="1"/>
</dbReference>
<dbReference type="InterPro" id="IPR003593">
    <property type="entry name" value="AAA+_ATPase"/>
</dbReference>
<keyword evidence="3" id="KW-0645">Protease</keyword>
<evidence type="ECO:0000259" key="8">
    <source>
        <dbReference type="SMART" id="SM00382"/>
    </source>
</evidence>
<dbReference type="Gene3D" id="1.20.58.760">
    <property type="entry name" value="Peptidase M41"/>
    <property type="match status" value="1"/>
</dbReference>
<evidence type="ECO:0000313" key="9">
    <source>
        <dbReference type="EMBL" id="QHS82366.1"/>
    </source>
</evidence>
<dbReference type="AlphaFoldDB" id="A0A6C0AS07"/>
<dbReference type="GO" id="GO:0005524">
    <property type="term" value="F:ATP binding"/>
    <property type="evidence" value="ECO:0007669"/>
    <property type="project" value="InterPro"/>
</dbReference>
<dbReference type="Gene3D" id="1.10.8.60">
    <property type="match status" value="1"/>
</dbReference>
<dbReference type="PANTHER" id="PTHR23076">
    <property type="entry name" value="METALLOPROTEASE M41 FTSH"/>
    <property type="match status" value="1"/>
</dbReference>
<evidence type="ECO:0000256" key="2">
    <source>
        <dbReference type="ARBA" id="ARBA00010044"/>
    </source>
</evidence>
<dbReference type="InterPro" id="IPR003959">
    <property type="entry name" value="ATPase_AAA_core"/>
</dbReference>
<dbReference type="PANTHER" id="PTHR23076:SF97">
    <property type="entry name" value="ATP-DEPENDENT ZINC METALLOPROTEASE YME1L1"/>
    <property type="match status" value="1"/>
</dbReference>
<dbReference type="InterPro" id="IPR003960">
    <property type="entry name" value="ATPase_AAA_CS"/>
</dbReference>
<evidence type="ECO:0000256" key="4">
    <source>
        <dbReference type="ARBA" id="ARBA00022723"/>
    </source>
</evidence>
<dbReference type="GO" id="GO:0016887">
    <property type="term" value="F:ATP hydrolysis activity"/>
    <property type="evidence" value="ECO:0007669"/>
    <property type="project" value="InterPro"/>
</dbReference>
<dbReference type="GO" id="GO:0006508">
    <property type="term" value="P:proteolysis"/>
    <property type="evidence" value="ECO:0007669"/>
    <property type="project" value="UniProtKB-KW"/>
</dbReference>
<dbReference type="GO" id="GO:0046872">
    <property type="term" value="F:metal ion binding"/>
    <property type="evidence" value="ECO:0007669"/>
    <property type="project" value="UniProtKB-KW"/>
</dbReference>
<dbReference type="GO" id="GO:0004176">
    <property type="term" value="F:ATP-dependent peptidase activity"/>
    <property type="evidence" value="ECO:0007669"/>
    <property type="project" value="InterPro"/>
</dbReference>
<evidence type="ECO:0000256" key="3">
    <source>
        <dbReference type="ARBA" id="ARBA00022670"/>
    </source>
</evidence>
<feature type="domain" description="AAA+ ATPase" evidence="8">
    <location>
        <begin position="184"/>
        <end position="323"/>
    </location>
</feature>
<dbReference type="InterPro" id="IPR037219">
    <property type="entry name" value="Peptidase_M41-like"/>
</dbReference>
<dbReference type="SUPFAM" id="SSF140990">
    <property type="entry name" value="FtsH protease domain-like"/>
    <property type="match status" value="1"/>
</dbReference>
<sequence length="586" mass="66420">MKIRHKKNFKISNKMKALLFCLFGISFVEGFLRPFHPQNHVIKSDPYKYPLSRDYYERYVKRLNSRNVTIQTNEILQQHEERKNNATYRIIINKNMFNSISSQLFPSDEDQEDGDNYNDLDDDFYKKARNSGKKGKKSENFEVITDSDTNFTCVGGYDTIKSELAQCIDLLTNYTKYAKFNVRVPKGLIFEGPPGNGKTLLAKALAGEAKTGFIAVSGSQFQEMYVGVGSSRIRELFQLAEKNIPCIIFIDEIDALGRNRGSSTEMSSVERDSTLNELLVSLDGFKTKAGVFLIGATNRADLLDAALTRPGRIDKKIFIGNPDEVARLAIIKIHSQGKPRDNTINDDDLVEITNGFSAAQIENLLNEAMLNALRYDREVFTQADLDVVYNKVLVGWQPSDHIFTDEMLDKITVHEMGHAIVGLLAKNHSKVKKVIINLSSPNAPGYTLFEKSKHNIYNRDTLFEHLMVLLGGRIAEELFYGPSAVSTGAISDFEEALALASKMITYYGMGDHVIYPNNSEKYKEIIDNEITKLLEDAYTYASIIIDNSKDFIYECALLLKEKRVITREKLLEIIKNKYADILDIRM</sequence>
<dbReference type="Gene3D" id="3.40.50.300">
    <property type="entry name" value="P-loop containing nucleotide triphosphate hydrolases"/>
    <property type="match status" value="1"/>
</dbReference>
<evidence type="ECO:0000256" key="1">
    <source>
        <dbReference type="ARBA" id="ARBA00001947"/>
    </source>
</evidence>
<reference evidence="9" key="1">
    <citation type="journal article" date="2020" name="Nature">
        <title>Giant virus diversity and host interactions through global metagenomics.</title>
        <authorList>
            <person name="Schulz F."/>
            <person name="Roux S."/>
            <person name="Paez-Espino D."/>
            <person name="Jungbluth S."/>
            <person name="Walsh D.A."/>
            <person name="Denef V.J."/>
            <person name="McMahon K.D."/>
            <person name="Konstantinidis K.T."/>
            <person name="Eloe-Fadrosh E.A."/>
            <person name="Kyrpides N.C."/>
            <person name="Woyke T."/>
        </authorList>
    </citation>
    <scope>NUCLEOTIDE SEQUENCE</scope>
    <source>
        <strain evidence="9">GVMAG-S-1101165-79</strain>
    </source>
</reference>
<dbReference type="Pfam" id="PF17862">
    <property type="entry name" value="AAA_lid_3"/>
    <property type="match status" value="1"/>
</dbReference>
<comment type="cofactor">
    <cofactor evidence="1">
        <name>Zn(2+)</name>
        <dbReference type="ChEBI" id="CHEBI:29105"/>
    </cofactor>
</comment>
<dbReference type="EMBL" id="MN740765">
    <property type="protein sequence ID" value="QHS82366.1"/>
    <property type="molecule type" value="Genomic_DNA"/>
</dbReference>